<dbReference type="Proteomes" id="UP001597512">
    <property type="component" value="Unassembled WGS sequence"/>
</dbReference>
<keyword evidence="1" id="KW-0418">Kinase</keyword>
<protein>
    <submittedName>
        <fullName evidence="1">Glycerate kinase</fullName>
    </submittedName>
</protein>
<dbReference type="Gene3D" id="3.40.50.10350">
    <property type="entry name" value="Glycerate kinase, domain 1"/>
    <property type="match status" value="1"/>
</dbReference>
<dbReference type="RefSeq" id="WP_381502169.1">
    <property type="nucleotide sequence ID" value="NZ_JBHUOM010000010.1"/>
</dbReference>
<reference evidence="2" key="1">
    <citation type="journal article" date="2019" name="Int. J. Syst. Evol. Microbiol.">
        <title>The Global Catalogue of Microorganisms (GCM) 10K type strain sequencing project: providing services to taxonomists for standard genome sequencing and annotation.</title>
        <authorList>
            <consortium name="The Broad Institute Genomics Platform"/>
            <consortium name="The Broad Institute Genome Sequencing Center for Infectious Disease"/>
            <person name="Wu L."/>
            <person name="Ma J."/>
        </authorList>
    </citation>
    <scope>NUCLEOTIDE SEQUENCE [LARGE SCALE GENOMIC DNA]</scope>
    <source>
        <strain evidence="2">KCTC 52490</strain>
    </source>
</reference>
<dbReference type="SUPFAM" id="SSF110738">
    <property type="entry name" value="Glycerate kinase I"/>
    <property type="match status" value="1"/>
</dbReference>
<dbReference type="EMBL" id="JBHUOM010000010">
    <property type="protein sequence ID" value="MFD2935026.1"/>
    <property type="molecule type" value="Genomic_DNA"/>
</dbReference>
<comment type="caution">
    <text evidence="1">The sequence shown here is derived from an EMBL/GenBank/DDBJ whole genome shotgun (WGS) entry which is preliminary data.</text>
</comment>
<dbReference type="GO" id="GO:0016301">
    <property type="term" value="F:kinase activity"/>
    <property type="evidence" value="ECO:0007669"/>
    <property type="project" value="UniProtKB-KW"/>
</dbReference>
<evidence type="ECO:0000313" key="1">
    <source>
        <dbReference type="EMBL" id="MFD2935026.1"/>
    </source>
</evidence>
<keyword evidence="1" id="KW-0808">Transferase</keyword>
<proteinExistence type="predicted"/>
<keyword evidence="2" id="KW-1185">Reference proteome</keyword>
<dbReference type="Pfam" id="PF02595">
    <property type="entry name" value="Gly_kinase"/>
    <property type="match status" value="1"/>
</dbReference>
<organism evidence="1 2">
    <name type="scientific">Spirosoma flavum</name>
    <dbReference type="NCBI Taxonomy" id="2048557"/>
    <lineage>
        <taxon>Bacteria</taxon>
        <taxon>Pseudomonadati</taxon>
        <taxon>Bacteroidota</taxon>
        <taxon>Cytophagia</taxon>
        <taxon>Cytophagales</taxon>
        <taxon>Cytophagaceae</taxon>
        <taxon>Spirosoma</taxon>
    </lineage>
</organism>
<evidence type="ECO:0000313" key="2">
    <source>
        <dbReference type="Proteomes" id="UP001597512"/>
    </source>
</evidence>
<dbReference type="InterPro" id="IPR018197">
    <property type="entry name" value="Glycerate_kinase_RE-like"/>
</dbReference>
<dbReference type="InterPro" id="IPR036129">
    <property type="entry name" value="Glycerate_kinase_sf"/>
</dbReference>
<gene>
    <name evidence="1" type="ORF">ACFS25_14620</name>
</gene>
<dbReference type="InterPro" id="IPR004381">
    <property type="entry name" value="Glycerate_kinase"/>
</dbReference>
<accession>A0ABW6AHR4</accession>
<sequence>MTGEGSLDNQTLHGKGPYGVACRAKVNNLPVIGLSGKIPLEHNENLNQFFNVLFAIGNQPTDIPIALECTKLNLVRTAR</sequence>
<name>A0ABW6AHR4_9BACT</name>